<accession>A0A6N8DLR9</accession>
<reference evidence="2 3" key="1">
    <citation type="submission" date="2019-11" db="EMBL/GenBank/DDBJ databases">
        <title>Whole-genome sequence of a Rhodoblastus acidophilus DSM 142.</title>
        <authorList>
            <person name="Kyndt J.A."/>
            <person name="Meyer T.E."/>
        </authorList>
    </citation>
    <scope>NUCLEOTIDE SEQUENCE [LARGE SCALE GENOMIC DNA]</scope>
    <source>
        <strain evidence="2 3">DSM 142</strain>
    </source>
</reference>
<organism evidence="2 3">
    <name type="scientific">Rhodoblastus acidophilus</name>
    <name type="common">Rhodopseudomonas acidophila</name>
    <dbReference type="NCBI Taxonomy" id="1074"/>
    <lineage>
        <taxon>Bacteria</taxon>
        <taxon>Pseudomonadati</taxon>
        <taxon>Pseudomonadota</taxon>
        <taxon>Alphaproteobacteria</taxon>
        <taxon>Hyphomicrobiales</taxon>
        <taxon>Rhodoblastaceae</taxon>
        <taxon>Rhodoblastus</taxon>
    </lineage>
</organism>
<evidence type="ECO:0000313" key="3">
    <source>
        <dbReference type="Proteomes" id="UP000439113"/>
    </source>
</evidence>
<proteinExistence type="predicted"/>
<dbReference type="RefSeq" id="WP_155444777.1">
    <property type="nucleotide sequence ID" value="NZ_JAOQNR010000002.1"/>
</dbReference>
<dbReference type="OrthoDB" id="8456700at2"/>
<comment type="caution">
    <text evidence="2">The sequence shown here is derived from an EMBL/GenBank/DDBJ whole genome shotgun (WGS) entry which is preliminary data.</text>
</comment>
<name>A0A6N8DLR9_RHOAC</name>
<dbReference type="EMBL" id="WNKS01000002">
    <property type="protein sequence ID" value="MTV30121.1"/>
    <property type="molecule type" value="Genomic_DNA"/>
</dbReference>
<evidence type="ECO:0000313" key="2">
    <source>
        <dbReference type="EMBL" id="MTV30121.1"/>
    </source>
</evidence>
<sequence length="102" mass="10908">MDMLSRIDAHTRVAAVSRSDEAHGEVSREFAALIVGEEAARRRHRSSTGDDSGAGFAAPPRDPPHEPAESIIESESVADAGDLLPEDAHDPQELRAMLAARP</sequence>
<evidence type="ECO:0000256" key="1">
    <source>
        <dbReference type="SAM" id="MobiDB-lite"/>
    </source>
</evidence>
<feature type="compositionally biased region" description="Basic and acidic residues" evidence="1">
    <location>
        <begin position="18"/>
        <end position="28"/>
    </location>
</feature>
<gene>
    <name evidence="2" type="ORF">GJ654_03835</name>
</gene>
<protein>
    <submittedName>
        <fullName evidence="2">Uncharacterized protein</fullName>
    </submittedName>
</protein>
<dbReference type="Proteomes" id="UP000439113">
    <property type="component" value="Unassembled WGS sequence"/>
</dbReference>
<feature type="region of interest" description="Disordered" evidence="1">
    <location>
        <begin position="1"/>
        <end position="102"/>
    </location>
</feature>
<feature type="compositionally biased region" description="Basic and acidic residues" evidence="1">
    <location>
        <begin position="1"/>
        <end position="11"/>
    </location>
</feature>
<dbReference type="AlphaFoldDB" id="A0A6N8DLR9"/>